<gene>
    <name evidence="1" type="ORF">F5148DRAFT_1286206</name>
</gene>
<dbReference type="Proteomes" id="UP001207468">
    <property type="component" value="Unassembled WGS sequence"/>
</dbReference>
<protein>
    <submittedName>
        <fullName evidence="1">Uncharacterized protein</fullName>
    </submittedName>
</protein>
<sequence length="609" mass="65748">MKISLIPVLILTFGWCSYATESSGQSLLDKKLALKIRNEEIKKVIYQIEKITDAKFMYSPQLIQSFRKVDLTVNNQKLSDVLMELFTPLDIKYELVENYIILNKKEDATKKGITTGQGNPPRTITGKITDENGQPLEGVSIKLQNGTAIAVTKADGRYTINTGDATDITLLFSSVGYINQEIKITGKTVINVMLKKLVTNLDDVVVIAYGKASRRSITNSIVSLSGKDVEDIPVASAAEAMVGLVAGANISIPSGEPGSAPVIRIRGVGSIGAGNNPLFVVDGYPLNSADNFNQISPADIQSIQVLKDAAACAIYGSRGGNGIILVTTKRGSAGKPRFNFTTHTGFQQVSKKVDVLNSPQFVSYLKDAYANGGSTLPTPYTDPNATYANTDWQNAIFKTALQSNIQLSASGGSDNARYYIAGSYFKQDGIIKGTGTDRYSMRMNYDAKLSRKLSIGISMAPSFSRVDTRPISGTFNGSTITGGGSSIVGASVTDALLLPPVLPQFIANGDYGQYSNTGNLVTINIYNPVATLDLYQDHTNSFRGLGTTFLEWEIIKGLTFKTNVGGEILFSRRNWYVPATLATASSTTRESIQPCIGRYCCTTDQQQQL</sequence>
<reference evidence="1" key="1">
    <citation type="submission" date="2021-03" db="EMBL/GenBank/DDBJ databases">
        <title>Evolutionary priming and transition to the ectomycorrhizal habit in an iconic lineage of mushroom-forming fungi: is preadaptation a requirement?</title>
        <authorList>
            <consortium name="DOE Joint Genome Institute"/>
            <person name="Looney B.P."/>
            <person name="Miyauchi S."/>
            <person name="Morin E."/>
            <person name="Drula E."/>
            <person name="Courty P.E."/>
            <person name="Chicoki N."/>
            <person name="Fauchery L."/>
            <person name="Kohler A."/>
            <person name="Kuo A."/>
            <person name="LaButti K."/>
            <person name="Pangilinan J."/>
            <person name="Lipzen A."/>
            <person name="Riley R."/>
            <person name="Andreopoulos W."/>
            <person name="He G."/>
            <person name="Johnson J."/>
            <person name="Barry K.W."/>
            <person name="Grigoriev I.V."/>
            <person name="Nagy L."/>
            <person name="Hibbett D."/>
            <person name="Henrissat B."/>
            <person name="Matheny P.B."/>
            <person name="Labbe J."/>
            <person name="Martin A.F."/>
        </authorList>
    </citation>
    <scope>NUCLEOTIDE SEQUENCE</scope>
    <source>
        <strain evidence="1">BPL698</strain>
    </source>
</reference>
<name>A0ACC0U6E9_9AGAM</name>
<evidence type="ECO:0000313" key="2">
    <source>
        <dbReference type="Proteomes" id="UP001207468"/>
    </source>
</evidence>
<comment type="caution">
    <text evidence="1">The sequence shown here is derived from an EMBL/GenBank/DDBJ whole genome shotgun (WGS) entry which is preliminary data.</text>
</comment>
<organism evidence="1 2">
    <name type="scientific">Russula earlei</name>
    <dbReference type="NCBI Taxonomy" id="71964"/>
    <lineage>
        <taxon>Eukaryota</taxon>
        <taxon>Fungi</taxon>
        <taxon>Dikarya</taxon>
        <taxon>Basidiomycota</taxon>
        <taxon>Agaricomycotina</taxon>
        <taxon>Agaricomycetes</taxon>
        <taxon>Russulales</taxon>
        <taxon>Russulaceae</taxon>
        <taxon>Russula</taxon>
    </lineage>
</organism>
<dbReference type="EMBL" id="JAGFNK010000160">
    <property type="protein sequence ID" value="KAI9463075.1"/>
    <property type="molecule type" value="Genomic_DNA"/>
</dbReference>
<keyword evidence="2" id="KW-1185">Reference proteome</keyword>
<evidence type="ECO:0000313" key="1">
    <source>
        <dbReference type="EMBL" id="KAI9463075.1"/>
    </source>
</evidence>
<accession>A0ACC0U6E9</accession>
<proteinExistence type="predicted"/>